<evidence type="ECO:0000259" key="2">
    <source>
        <dbReference type="Pfam" id="PF00144"/>
    </source>
</evidence>
<dbReference type="EMBL" id="CADCVE010000015">
    <property type="protein sequence ID" value="CAA9444367.1"/>
    <property type="molecule type" value="Genomic_DNA"/>
</dbReference>
<sequence length="235" mass="25199">MTAGSASLEDERSLAPDDRFRIASVTKAFTAAVVMELVEEGTLSLDDTVEDWAPGLLAEGDSITVRQLLGHTSGLPDYTKDDRFTGAFVAEENPTPRQIVSFVSSEPLAFEPGTTYEYSDTDNIVLGLIIEFATGSSYEEELRTRVLEPLDLQDTVLPEGTAMPDPHARGYQYEPGSEGGGEPEDVTTALDPSAAWASGALVSTPSNLSRFFGDLLGGQLVGEDELEQMKEAVEG</sequence>
<dbReference type="InterPro" id="IPR050491">
    <property type="entry name" value="AmpC-like"/>
</dbReference>
<organism evidence="3">
    <name type="scientific">uncultured Rubrobacteraceae bacterium</name>
    <dbReference type="NCBI Taxonomy" id="349277"/>
    <lineage>
        <taxon>Bacteria</taxon>
        <taxon>Bacillati</taxon>
        <taxon>Actinomycetota</taxon>
        <taxon>Rubrobacteria</taxon>
        <taxon>Rubrobacterales</taxon>
        <taxon>Rubrobacteraceae</taxon>
        <taxon>environmental samples</taxon>
    </lineage>
</organism>
<feature type="domain" description="Beta-lactamase-related" evidence="2">
    <location>
        <begin position="4"/>
        <end position="232"/>
    </location>
</feature>
<reference evidence="3" key="1">
    <citation type="submission" date="2020-02" db="EMBL/GenBank/DDBJ databases">
        <authorList>
            <person name="Meier V. D."/>
        </authorList>
    </citation>
    <scope>NUCLEOTIDE SEQUENCE</scope>
    <source>
        <strain evidence="3">AVDCRST_MAG28</strain>
    </source>
</reference>
<dbReference type="AlphaFoldDB" id="A0A6J4QRF8"/>
<dbReference type="SUPFAM" id="SSF56601">
    <property type="entry name" value="beta-lactamase/transpeptidase-like"/>
    <property type="match status" value="1"/>
</dbReference>
<dbReference type="InterPro" id="IPR001466">
    <property type="entry name" value="Beta-lactam-related"/>
</dbReference>
<dbReference type="PANTHER" id="PTHR46825:SF7">
    <property type="entry name" value="D-ALANYL-D-ALANINE CARBOXYPEPTIDASE"/>
    <property type="match status" value="1"/>
</dbReference>
<feature type="region of interest" description="Disordered" evidence="1">
    <location>
        <begin position="156"/>
        <end position="188"/>
    </location>
</feature>
<name>A0A6J4QRF8_9ACTN</name>
<accession>A0A6J4QRF8</accession>
<dbReference type="PANTHER" id="PTHR46825">
    <property type="entry name" value="D-ALANYL-D-ALANINE-CARBOXYPEPTIDASE/ENDOPEPTIDASE AMPH"/>
    <property type="match status" value="1"/>
</dbReference>
<dbReference type="Pfam" id="PF00144">
    <property type="entry name" value="Beta-lactamase"/>
    <property type="match status" value="1"/>
</dbReference>
<evidence type="ECO:0000256" key="1">
    <source>
        <dbReference type="SAM" id="MobiDB-lite"/>
    </source>
</evidence>
<evidence type="ECO:0000313" key="3">
    <source>
        <dbReference type="EMBL" id="CAA9444367.1"/>
    </source>
</evidence>
<dbReference type="InterPro" id="IPR012338">
    <property type="entry name" value="Beta-lactam/transpept-like"/>
</dbReference>
<gene>
    <name evidence="3" type="ORF">AVDCRST_MAG28-830</name>
</gene>
<proteinExistence type="predicted"/>
<protein>
    <submittedName>
        <fullName evidence="3">Beta-lactamase class C-like and penicillin binding proteins (PBPs) superfamily</fullName>
    </submittedName>
</protein>
<dbReference type="Gene3D" id="3.40.710.10">
    <property type="entry name" value="DD-peptidase/beta-lactamase superfamily"/>
    <property type="match status" value="1"/>
</dbReference>